<reference evidence="2" key="1">
    <citation type="journal article" date="2019" name="Int. J. Syst. Evol. Microbiol.">
        <title>The Global Catalogue of Microorganisms (GCM) 10K type strain sequencing project: providing services to taxonomists for standard genome sequencing and annotation.</title>
        <authorList>
            <consortium name="The Broad Institute Genomics Platform"/>
            <consortium name="The Broad Institute Genome Sequencing Center for Infectious Disease"/>
            <person name="Wu L."/>
            <person name="Ma J."/>
        </authorList>
    </citation>
    <scope>NUCLEOTIDE SEQUENCE [LARGE SCALE GENOMIC DNA]</scope>
    <source>
        <strain evidence="2">CGMCC 4.1469</strain>
    </source>
</reference>
<name>A0ABW1FAI9_9ACTN</name>
<gene>
    <name evidence="1" type="ORF">ACFP0N_39165</name>
</gene>
<accession>A0ABW1FAI9</accession>
<dbReference type="RefSeq" id="WP_313761481.1">
    <property type="nucleotide sequence ID" value="NZ_BAAAVH010000045.1"/>
</dbReference>
<protein>
    <submittedName>
        <fullName evidence="1">Uncharacterized protein</fullName>
    </submittedName>
</protein>
<keyword evidence="2" id="KW-1185">Reference proteome</keyword>
<organism evidence="1 2">
    <name type="scientific">Kitasatospora aburaviensis</name>
    <dbReference type="NCBI Taxonomy" id="67265"/>
    <lineage>
        <taxon>Bacteria</taxon>
        <taxon>Bacillati</taxon>
        <taxon>Actinomycetota</taxon>
        <taxon>Actinomycetes</taxon>
        <taxon>Kitasatosporales</taxon>
        <taxon>Streptomycetaceae</taxon>
        <taxon>Kitasatospora</taxon>
    </lineage>
</organism>
<comment type="caution">
    <text evidence="1">The sequence shown here is derived from an EMBL/GenBank/DDBJ whole genome shotgun (WGS) entry which is preliminary data.</text>
</comment>
<dbReference type="Proteomes" id="UP001596067">
    <property type="component" value="Unassembled WGS sequence"/>
</dbReference>
<proteinExistence type="predicted"/>
<dbReference type="EMBL" id="JBHSOD010000110">
    <property type="protein sequence ID" value="MFC5890990.1"/>
    <property type="molecule type" value="Genomic_DNA"/>
</dbReference>
<evidence type="ECO:0000313" key="1">
    <source>
        <dbReference type="EMBL" id="MFC5890990.1"/>
    </source>
</evidence>
<sequence length="92" mass="9162">MSGSPKNSEDVGPREDITPMASVLSGVADENAAIRALGARSGASAVAALDGFATGDALTAALVRWQHRTEALEQALGDASTALGGSRPDPSA</sequence>
<evidence type="ECO:0000313" key="2">
    <source>
        <dbReference type="Proteomes" id="UP001596067"/>
    </source>
</evidence>